<comment type="similarity">
    <text evidence="1">Belongs to the asteroid family.</text>
</comment>
<dbReference type="GeneID" id="126889710"/>
<dbReference type="Proteomes" id="UP001652700">
    <property type="component" value="Unplaced"/>
</dbReference>
<feature type="domain" description="XPG N-terminal" evidence="2">
    <location>
        <begin position="1"/>
        <end position="88"/>
    </location>
</feature>
<sequence>MGVKGLATFINRRSKKSMESYKLHDTKVILDGSSVLCQLYYNHTISKNGCFGGDYDKYGNAVYKFFNMLFQCKITPYIILDGGYESRKIDYTLRMLEKRIVTAENLIPTTDGRHEPNPIFLEEAFVGIARKLGIKLIRCYFEGDKETANIAKALKCPVISNDSDFYIFDVPYIPFSTIKFSVQSVSSLNTDTKEFIQYKYLRCEIYRTDKFLECAGGMSKEILPLFAALVGNDFIDGINILKLNMHLKYNNNNLHERIEAIIEWLQRETKNSAIEKVLHTYKQDERDFINKKIEDAIIGYTFKNSQYLKYFDDGTKTDELENDYEENKFNDFEKLLHTFPKLFLEKFRKSLYPTRFMDILTHNKYYKFKAQIEVKEYEDAHAISYEIMSAIHKILTSSTENLICVVRNQSDIKEMKLPICHIDLPNLTEIQTTKLRERQSLVFLILNIDVNFSIKCLHHFPESWHLFILTLKYMRNKSVMSWYILYSIIICKIVIDYIDSKIGFFRSEALFNEEFSSKIKDIMSNKKPLQLKNSKQLKDALDDITFEDAVIFMNRIQVYFEFNRQLERNVKMFDRKLMHSLSQFQSCFLHIKNLNELLNMPFEDFLITECFNGTFVYNLSYSMLRRDNLDEVKDLFRDAPSILNTFEIIIHLIKECDESS</sequence>
<dbReference type="InterPro" id="IPR029060">
    <property type="entry name" value="PIN-like_dom_sf"/>
</dbReference>
<keyword evidence="4" id="KW-1185">Reference proteome</keyword>
<evidence type="ECO:0000256" key="1">
    <source>
        <dbReference type="ARBA" id="ARBA00007398"/>
    </source>
</evidence>
<dbReference type="SUPFAM" id="SSF88723">
    <property type="entry name" value="PIN domain-like"/>
    <property type="match status" value="1"/>
</dbReference>
<evidence type="ECO:0000259" key="2">
    <source>
        <dbReference type="Pfam" id="PF00752"/>
    </source>
</evidence>
<organism evidence="3 4">
    <name type="scientific">Diabrotica virgifera virgifera</name>
    <name type="common">western corn rootworm</name>
    <dbReference type="NCBI Taxonomy" id="50390"/>
    <lineage>
        <taxon>Eukaryota</taxon>
        <taxon>Metazoa</taxon>
        <taxon>Ecdysozoa</taxon>
        <taxon>Arthropoda</taxon>
        <taxon>Hexapoda</taxon>
        <taxon>Insecta</taxon>
        <taxon>Pterygota</taxon>
        <taxon>Neoptera</taxon>
        <taxon>Endopterygota</taxon>
        <taxon>Coleoptera</taxon>
        <taxon>Polyphaga</taxon>
        <taxon>Cucujiformia</taxon>
        <taxon>Chrysomeloidea</taxon>
        <taxon>Chrysomelidae</taxon>
        <taxon>Galerucinae</taxon>
        <taxon>Diabroticina</taxon>
        <taxon>Diabroticites</taxon>
        <taxon>Diabrotica</taxon>
    </lineage>
</organism>
<dbReference type="InterPro" id="IPR006085">
    <property type="entry name" value="XPG_DNA_repair_N"/>
</dbReference>
<name>A0ABM5KVI9_DIAVI</name>
<protein>
    <recommendedName>
        <fullName evidence="2">XPG N-terminal domain-containing protein</fullName>
    </recommendedName>
</protein>
<dbReference type="EnsemblMetazoa" id="XM_050658247.1">
    <property type="protein sequence ID" value="XP_050514204.1"/>
    <property type="gene ID" value="LOC126889710"/>
</dbReference>
<dbReference type="RefSeq" id="XP_050514204.1">
    <property type="nucleotide sequence ID" value="XM_050658247.1"/>
</dbReference>
<evidence type="ECO:0000313" key="3">
    <source>
        <dbReference type="EnsemblMetazoa" id="XP_050514204.1"/>
    </source>
</evidence>
<dbReference type="PANTHER" id="PTHR15665">
    <property type="entry name" value="ASTEROID PROTEIN"/>
    <property type="match status" value="1"/>
</dbReference>
<reference evidence="3" key="1">
    <citation type="submission" date="2025-05" db="UniProtKB">
        <authorList>
            <consortium name="EnsemblMetazoa"/>
        </authorList>
    </citation>
    <scope>IDENTIFICATION</scope>
</reference>
<dbReference type="InterPro" id="IPR026832">
    <property type="entry name" value="Asteroid"/>
</dbReference>
<accession>A0ABM5KVI9</accession>
<proteinExistence type="inferred from homology"/>
<dbReference type="Gene3D" id="3.40.50.1010">
    <property type="entry name" value="5'-nuclease"/>
    <property type="match status" value="1"/>
</dbReference>
<dbReference type="PANTHER" id="PTHR15665:SF1">
    <property type="entry name" value="PROTEIN ASTEROID HOMOLOG 1"/>
    <property type="match status" value="1"/>
</dbReference>
<evidence type="ECO:0000313" key="4">
    <source>
        <dbReference type="Proteomes" id="UP001652700"/>
    </source>
</evidence>
<dbReference type="Pfam" id="PF00752">
    <property type="entry name" value="XPG_N"/>
    <property type="match status" value="1"/>
</dbReference>